<dbReference type="InterPro" id="IPR036291">
    <property type="entry name" value="NAD(P)-bd_dom_sf"/>
</dbReference>
<dbReference type="SUPFAM" id="SSF51735">
    <property type="entry name" value="NAD(P)-binding Rossmann-fold domains"/>
    <property type="match status" value="1"/>
</dbReference>
<evidence type="ECO:0000313" key="1">
    <source>
        <dbReference type="EMBL" id="QDR81955.1"/>
    </source>
</evidence>
<keyword evidence="2" id="KW-1185">Reference proteome</keyword>
<reference evidence="1 2" key="1">
    <citation type="submission" date="2019-02" db="EMBL/GenBank/DDBJ databases">
        <title>Closed genome of Sporomusa termitida DSM 4440.</title>
        <authorList>
            <person name="Poehlein A."/>
            <person name="Daniel R."/>
        </authorList>
    </citation>
    <scope>NUCLEOTIDE SEQUENCE [LARGE SCALE GENOMIC DNA]</scope>
    <source>
        <strain evidence="1 2">DSM 4440</strain>
    </source>
</reference>
<dbReference type="AlphaFoldDB" id="A0A517DX70"/>
<proteinExistence type="predicted"/>
<dbReference type="KEGG" id="sted:SPTER_33750"/>
<gene>
    <name evidence="1" type="ORF">SPTER_33750</name>
</gene>
<dbReference type="EMBL" id="CP036259">
    <property type="protein sequence ID" value="QDR81955.1"/>
    <property type="molecule type" value="Genomic_DNA"/>
</dbReference>
<dbReference type="Gene3D" id="3.40.50.720">
    <property type="entry name" value="NAD(P)-binding Rossmann-like Domain"/>
    <property type="match status" value="1"/>
</dbReference>
<organism evidence="1 2">
    <name type="scientific">Sporomusa termitida</name>
    <dbReference type="NCBI Taxonomy" id="2377"/>
    <lineage>
        <taxon>Bacteria</taxon>
        <taxon>Bacillati</taxon>
        <taxon>Bacillota</taxon>
        <taxon>Negativicutes</taxon>
        <taxon>Selenomonadales</taxon>
        <taxon>Sporomusaceae</taxon>
        <taxon>Sporomusa</taxon>
    </lineage>
</organism>
<sequence length="135" mass="15105">MRGMNTMASDKYFESFVTLKRWMENRNAGKNLASYFVDHHYKTVGIYGAGDLGSLLYAELKGSNIKVKYFVDRNSEGLLQVAGVPVIALNDIPKHAHIDVLIVTPIGNFDEICRDLIQIVPELSVISLKDAVYEV</sequence>
<accession>A0A517DX70</accession>
<dbReference type="Proteomes" id="UP000320776">
    <property type="component" value="Chromosome"/>
</dbReference>
<name>A0A517DX70_9FIRM</name>
<protein>
    <submittedName>
        <fullName evidence="1">Uncharacterized protein</fullName>
    </submittedName>
</protein>
<evidence type="ECO:0000313" key="2">
    <source>
        <dbReference type="Proteomes" id="UP000320776"/>
    </source>
</evidence>